<name>V6AVF0_9ARCH</name>
<protein>
    <submittedName>
        <fullName evidence="1">Uncharacterized protein</fullName>
    </submittedName>
</protein>
<proteinExistence type="predicted"/>
<sequence length="41" mass="4395">MSENKIANFLTGIADTAKVGIASDSIDRRSLMILIKSSRGN</sequence>
<reference evidence="1 2" key="1">
    <citation type="journal article" date="2013" name="PLoS ONE">
        <title>Enrichment and Genome Sequence of the Group I.1a Ammonia-Oxidizing Archaeon ?Ca. Nitrosotenuis uzonensis? Representing a Clade Globally.</title>
        <authorList>
            <person name="Lebedeva E.V."/>
            <person name="Hatzenpichler R."/>
            <person name="Pelletier E."/>
            <person name="Schuster N."/>
            <person name="Hauzmayer S."/>
            <person name="Bulaev A."/>
            <person name="Grigor'eva N.V."/>
            <person name="Galushko A."/>
            <person name="Schmid M."/>
            <person name="Palatinszky M."/>
            <person name="Le Paslier D."/>
            <person name="Daims H."/>
            <person name="Wagner M."/>
        </authorList>
    </citation>
    <scope>NUCLEOTIDE SEQUENCE [LARGE SCALE GENOMIC DNA]</scope>
    <source>
        <strain evidence="1 2">N4</strain>
    </source>
</reference>
<evidence type="ECO:0000313" key="2">
    <source>
        <dbReference type="Proteomes" id="UP000018159"/>
    </source>
</evidence>
<comment type="caution">
    <text evidence="1">The sequence shown here is derived from an EMBL/GenBank/DDBJ whole genome shotgun (WGS) entry which is preliminary data.</text>
</comment>
<gene>
    <name evidence="1" type="ORF">NITUZ_60084</name>
</gene>
<evidence type="ECO:0000313" key="1">
    <source>
        <dbReference type="EMBL" id="CDI06557.1"/>
    </source>
</evidence>
<organism evidence="1 2">
    <name type="scientific">Candidatus Nitrosotenuis uzonensis</name>
    <dbReference type="NCBI Taxonomy" id="1407055"/>
    <lineage>
        <taxon>Archaea</taxon>
        <taxon>Nitrososphaerota</taxon>
        <taxon>Candidatus Nitrosotenuis</taxon>
    </lineage>
</organism>
<dbReference type="EMBL" id="CBTY010000011">
    <property type="protein sequence ID" value="CDI06557.1"/>
    <property type="molecule type" value="Genomic_DNA"/>
</dbReference>
<dbReference type="Proteomes" id="UP000018159">
    <property type="component" value="Unassembled WGS sequence"/>
</dbReference>
<keyword evidence="2" id="KW-1185">Reference proteome</keyword>
<accession>V6AVF0</accession>
<dbReference type="AlphaFoldDB" id="V6AVF0"/>
<dbReference type="STRING" id="1407055.NITUZ_60084"/>